<comment type="caution">
    <text evidence="2">The sequence shown here is derived from an EMBL/GenBank/DDBJ whole genome shotgun (WGS) entry which is preliminary data.</text>
</comment>
<name>A0AAW6RNX9_9BURK</name>
<evidence type="ECO:0000313" key="3">
    <source>
        <dbReference type="Proteomes" id="UP001237156"/>
    </source>
</evidence>
<protein>
    <recommendedName>
        <fullName evidence="4">Glutelin</fullName>
    </recommendedName>
</protein>
<evidence type="ECO:0000313" key="2">
    <source>
        <dbReference type="EMBL" id="MDG9699220.1"/>
    </source>
</evidence>
<evidence type="ECO:0008006" key="4">
    <source>
        <dbReference type="Google" id="ProtNLM"/>
    </source>
</evidence>
<feature type="signal peptide" evidence="1">
    <location>
        <begin position="1"/>
        <end position="20"/>
    </location>
</feature>
<dbReference type="Proteomes" id="UP001237156">
    <property type="component" value="Unassembled WGS sequence"/>
</dbReference>
<evidence type="ECO:0000256" key="1">
    <source>
        <dbReference type="SAM" id="SignalP"/>
    </source>
</evidence>
<keyword evidence="3" id="KW-1185">Reference proteome</keyword>
<gene>
    <name evidence="2" type="ORF">QB898_05700</name>
</gene>
<keyword evidence="1" id="KW-0732">Signal</keyword>
<feature type="chain" id="PRO_5043655796" description="Glutelin" evidence="1">
    <location>
        <begin position="21"/>
        <end position="120"/>
    </location>
</feature>
<reference evidence="2 3" key="1">
    <citation type="submission" date="2023-04" db="EMBL/GenBank/DDBJ databases">
        <title>Ottowia paracancer sp. nov., isolated from human stomach.</title>
        <authorList>
            <person name="Song Y."/>
        </authorList>
    </citation>
    <scope>NUCLEOTIDE SEQUENCE [LARGE SCALE GENOMIC DNA]</scope>
    <source>
        <strain evidence="2 3">10c7w1</strain>
    </source>
</reference>
<dbReference type="AlphaFoldDB" id="A0AAW6RNX9"/>
<sequence length="120" mass="12806">MLKLLWALPLGLATLGAAHARGNDVYWSVDVGSPGLAVGVGNAPRVYAPPVYVAPPPVYVPPPPVYVPPPRPTVYVQPAPPPVVVYEPPYGGPYYGQPYGGGRYHYWQPTRAEAKSGKSN</sequence>
<accession>A0AAW6RNX9</accession>
<dbReference type="EMBL" id="JARVII010000009">
    <property type="protein sequence ID" value="MDG9699220.1"/>
    <property type="molecule type" value="Genomic_DNA"/>
</dbReference>
<proteinExistence type="predicted"/>
<organism evidence="2 3">
    <name type="scientific">Ottowia cancrivicina</name>
    <dbReference type="NCBI Taxonomy" id="3040346"/>
    <lineage>
        <taxon>Bacteria</taxon>
        <taxon>Pseudomonadati</taxon>
        <taxon>Pseudomonadota</taxon>
        <taxon>Betaproteobacteria</taxon>
        <taxon>Burkholderiales</taxon>
        <taxon>Comamonadaceae</taxon>
        <taxon>Ottowia</taxon>
    </lineage>
</organism>